<evidence type="ECO:0000256" key="4">
    <source>
        <dbReference type="SAM" id="MobiDB-lite"/>
    </source>
</evidence>
<sequence length="513" mass="52679">MQQEDEQSLPRIVSQREGPSEDGTGGAGRRLAAPLRCKVENCDANLESAPKTHQRFRLCNDHIKAPVISVDGVAQRFCQQCSRFHPLSEFDGLNRTCRMMLAKNRARQRNHAQRQTSLQGPAVLMSGSAGAHLPWDALSDVRNLGGIAGGFSGAGMSLPMTGGGLGTCVFPSGPGGRHPVDLGLSMFGSGLHRNFVGLNDVQEQPMQVQESCLAAPARLNTGAGDTSALHPLHALLRQGGFQTAARTLQLHHDLDADHAARQSSSRGAGCDGDGGGGDMAVESAERDTDRSGRQRTRRSRASRRDGFVAGGGGGDGDNDDEGSEGSSSGSSDELVKAAAATGATVNQIQPSGTSAEVAQRELLVGPPSRRQSMELDFTSALGPGKGFTRPSGYVSGALSLQQGGASAAPSITSIAMQATAATPSSTAGAAVRTSRAAAVTLTGAAATAGWDSGFGDRVVNLPQGGSSEGTGIQLGSGEPLALLQPNAGPRFWVESVPAAAAGEDEGGAIQMVR</sequence>
<feature type="compositionally biased region" description="Gly residues" evidence="4">
    <location>
        <begin position="269"/>
        <end position="278"/>
    </location>
</feature>
<dbReference type="PANTHER" id="PTHR31251">
    <property type="entry name" value="SQUAMOSA PROMOTER-BINDING-LIKE PROTEIN 4"/>
    <property type="match status" value="1"/>
</dbReference>
<reference evidence="6 7" key="1">
    <citation type="journal article" date="2023" name="IScience">
        <title>Expanded male sex-determining region conserved during the evolution of homothallism in the green alga Volvox.</title>
        <authorList>
            <person name="Yamamoto K."/>
            <person name="Matsuzaki R."/>
            <person name="Mahakham W."/>
            <person name="Heman W."/>
            <person name="Sekimoto H."/>
            <person name="Kawachi M."/>
            <person name="Minakuchi Y."/>
            <person name="Toyoda A."/>
            <person name="Nozaki H."/>
        </authorList>
    </citation>
    <scope>NUCLEOTIDE SEQUENCE [LARGE SCALE GENOMIC DNA]</scope>
    <source>
        <strain evidence="6 7">NIES-4468</strain>
    </source>
</reference>
<dbReference type="PROSITE" id="PS51141">
    <property type="entry name" value="ZF_SBP"/>
    <property type="match status" value="1"/>
</dbReference>
<evidence type="ECO:0000256" key="2">
    <source>
        <dbReference type="ARBA" id="ARBA00022771"/>
    </source>
</evidence>
<proteinExistence type="predicted"/>
<feature type="region of interest" description="Disordered" evidence="4">
    <location>
        <begin position="1"/>
        <end position="29"/>
    </location>
</feature>
<feature type="region of interest" description="Disordered" evidence="4">
    <location>
        <begin position="257"/>
        <end position="337"/>
    </location>
</feature>
<dbReference type="Pfam" id="PF03110">
    <property type="entry name" value="SBP"/>
    <property type="match status" value="1"/>
</dbReference>
<gene>
    <name evidence="6" type="ORF">VaNZ11_012410</name>
</gene>
<dbReference type="Gene3D" id="4.10.1100.10">
    <property type="entry name" value="Transcription factor, SBP-box domain"/>
    <property type="match status" value="1"/>
</dbReference>
<dbReference type="EMBL" id="BSDZ01000079">
    <property type="protein sequence ID" value="GLI68079.1"/>
    <property type="molecule type" value="Genomic_DNA"/>
</dbReference>
<dbReference type="InterPro" id="IPR044817">
    <property type="entry name" value="SBP-like"/>
</dbReference>
<feature type="non-terminal residue" evidence="6">
    <location>
        <position position="513"/>
    </location>
</feature>
<feature type="domain" description="SBP-type" evidence="5">
    <location>
        <begin position="34"/>
        <end position="111"/>
    </location>
</feature>
<dbReference type="InterPro" id="IPR004333">
    <property type="entry name" value="SBP_dom"/>
</dbReference>
<evidence type="ECO:0000256" key="1">
    <source>
        <dbReference type="ARBA" id="ARBA00022723"/>
    </source>
</evidence>
<organism evidence="6 7">
    <name type="scientific">Volvox africanus</name>
    <dbReference type="NCBI Taxonomy" id="51714"/>
    <lineage>
        <taxon>Eukaryota</taxon>
        <taxon>Viridiplantae</taxon>
        <taxon>Chlorophyta</taxon>
        <taxon>core chlorophytes</taxon>
        <taxon>Chlorophyceae</taxon>
        <taxon>CS clade</taxon>
        <taxon>Chlamydomonadales</taxon>
        <taxon>Volvocaceae</taxon>
        <taxon>Volvox</taxon>
    </lineage>
</organism>
<dbReference type="InterPro" id="IPR036893">
    <property type="entry name" value="SBP_sf"/>
</dbReference>
<keyword evidence="3" id="KW-0862">Zinc</keyword>
<accession>A0ABQ5SEJ1</accession>
<dbReference type="SUPFAM" id="SSF103612">
    <property type="entry name" value="SBT domain"/>
    <property type="match status" value="1"/>
</dbReference>
<name>A0ABQ5SEJ1_9CHLO</name>
<dbReference type="Proteomes" id="UP001165090">
    <property type="component" value="Unassembled WGS sequence"/>
</dbReference>
<comment type="caution">
    <text evidence="6">The sequence shown here is derived from an EMBL/GenBank/DDBJ whole genome shotgun (WGS) entry which is preliminary data.</text>
</comment>
<protein>
    <recommendedName>
        <fullName evidence="5">SBP-type domain-containing protein</fullName>
    </recommendedName>
</protein>
<feature type="compositionally biased region" description="Basic and acidic residues" evidence="4">
    <location>
        <begin position="283"/>
        <end position="292"/>
    </location>
</feature>
<evidence type="ECO:0000313" key="7">
    <source>
        <dbReference type="Proteomes" id="UP001165090"/>
    </source>
</evidence>
<evidence type="ECO:0000313" key="6">
    <source>
        <dbReference type="EMBL" id="GLI68079.1"/>
    </source>
</evidence>
<keyword evidence="7" id="KW-1185">Reference proteome</keyword>
<evidence type="ECO:0000259" key="5">
    <source>
        <dbReference type="PROSITE" id="PS51141"/>
    </source>
</evidence>
<keyword evidence="1" id="KW-0479">Metal-binding</keyword>
<evidence type="ECO:0000256" key="3">
    <source>
        <dbReference type="ARBA" id="ARBA00022833"/>
    </source>
</evidence>
<keyword evidence="2" id="KW-0863">Zinc-finger</keyword>
<dbReference type="PANTHER" id="PTHR31251:SF169">
    <property type="entry name" value="SQUAMOSA PROMOTER-BINDING-LIKE PROTEIN 8"/>
    <property type="match status" value="1"/>
</dbReference>